<keyword evidence="3" id="KW-1185">Reference proteome</keyword>
<dbReference type="PaxDb" id="522772-Dacet_0425"/>
<dbReference type="InParanoid" id="D4H3E0"/>
<dbReference type="HOGENOM" id="CLU_023406_2_0_0"/>
<dbReference type="GO" id="GO:0016758">
    <property type="term" value="F:hexosyltransferase activity"/>
    <property type="evidence" value="ECO:0007669"/>
    <property type="project" value="InterPro"/>
</dbReference>
<evidence type="ECO:0000313" key="3">
    <source>
        <dbReference type="Proteomes" id="UP000002012"/>
    </source>
</evidence>
<dbReference type="Gene3D" id="3.40.50.11190">
    <property type="match status" value="1"/>
</dbReference>
<evidence type="ECO:0000313" key="2">
    <source>
        <dbReference type="EMBL" id="ADD67224.1"/>
    </source>
</evidence>
<gene>
    <name evidence="2" type="ordered locus">Dacet_0425</name>
</gene>
<feature type="domain" description="Glycosyl transferase family 28 C-terminal" evidence="1">
    <location>
        <begin position="201"/>
        <end position="277"/>
    </location>
</feature>
<dbReference type="eggNOG" id="COG3980">
    <property type="taxonomic scope" value="Bacteria"/>
</dbReference>
<protein>
    <submittedName>
        <fullName evidence="2">Spore coat polysaccharide biosynthesis protein predicted glycosyltransferase-like protein</fullName>
    </submittedName>
</protein>
<dbReference type="AlphaFoldDB" id="D4H3E0"/>
<reference evidence="2 3" key="1">
    <citation type="journal article" date="2010" name="Stand. Genomic Sci.">
        <title>Complete genome sequence of Denitrovibrio acetiphilus type strain (N2460).</title>
        <authorList>
            <person name="Kiss H."/>
            <person name="Lang E."/>
            <person name="Lapidus A."/>
            <person name="Copeland A."/>
            <person name="Nolan M."/>
            <person name="Glavina Del Rio T."/>
            <person name="Chen F."/>
            <person name="Lucas S."/>
            <person name="Tice H."/>
            <person name="Cheng J.F."/>
            <person name="Han C."/>
            <person name="Goodwin L."/>
            <person name="Pitluck S."/>
            <person name="Liolios K."/>
            <person name="Pati A."/>
            <person name="Ivanova N."/>
            <person name="Mavromatis K."/>
            <person name="Chen A."/>
            <person name="Palaniappan K."/>
            <person name="Land M."/>
            <person name="Hauser L."/>
            <person name="Chang Y.J."/>
            <person name="Jeffries C.D."/>
            <person name="Detter J.C."/>
            <person name="Brettin T."/>
            <person name="Spring S."/>
            <person name="Rohde M."/>
            <person name="Goker M."/>
            <person name="Woyke T."/>
            <person name="Bristow J."/>
            <person name="Eisen J.A."/>
            <person name="Markowitz V."/>
            <person name="Hugenholtz P."/>
            <person name="Kyrpides N.C."/>
            <person name="Klenk H.P."/>
        </authorList>
    </citation>
    <scope>NUCLEOTIDE SEQUENCE [LARGE SCALE GENOMIC DNA]</scope>
    <source>
        <strain evidence="3">DSM 12809 / NBRC 114555 / N2460</strain>
    </source>
</reference>
<name>D4H3E0_DENA2</name>
<dbReference type="OrthoDB" id="9805604at2"/>
<dbReference type="InterPro" id="IPR007235">
    <property type="entry name" value="Glyco_trans_28_C"/>
</dbReference>
<dbReference type="SUPFAM" id="SSF53756">
    <property type="entry name" value="UDP-Glycosyltransferase/glycogen phosphorylase"/>
    <property type="match status" value="1"/>
</dbReference>
<dbReference type="KEGG" id="dap:Dacet_0425"/>
<dbReference type="Gene3D" id="3.40.50.2000">
    <property type="entry name" value="Glycogen Phosphorylase B"/>
    <property type="match status" value="1"/>
</dbReference>
<dbReference type="EMBL" id="CP001968">
    <property type="protein sequence ID" value="ADD67224.1"/>
    <property type="molecule type" value="Genomic_DNA"/>
</dbReference>
<evidence type="ECO:0000259" key="1">
    <source>
        <dbReference type="Pfam" id="PF04101"/>
    </source>
</evidence>
<dbReference type="STRING" id="522772.Dacet_0425"/>
<dbReference type="Pfam" id="PF04101">
    <property type="entry name" value="Glyco_tran_28_C"/>
    <property type="match status" value="1"/>
</dbReference>
<accession>D4H3E0</accession>
<organism evidence="2 3">
    <name type="scientific">Denitrovibrio acetiphilus (strain DSM 12809 / NBRC 114555 / N2460)</name>
    <dbReference type="NCBI Taxonomy" id="522772"/>
    <lineage>
        <taxon>Bacteria</taxon>
        <taxon>Pseudomonadati</taxon>
        <taxon>Deferribacterota</taxon>
        <taxon>Deferribacteres</taxon>
        <taxon>Deferribacterales</taxon>
        <taxon>Geovibrionaceae</taxon>
        <taxon>Denitrovibrio</taxon>
    </lineage>
</organism>
<keyword evidence="2" id="KW-0808">Transferase</keyword>
<dbReference type="RefSeq" id="WP_013009768.1">
    <property type="nucleotide sequence ID" value="NC_013943.1"/>
</dbReference>
<proteinExistence type="predicted"/>
<dbReference type="Proteomes" id="UP000002012">
    <property type="component" value="Chromosome"/>
</dbReference>
<sequence length="303" mass="32842">MRVYVFTEGGTKTGFGHITRCYALIQAFREAGVESLMYVDGDPECAAAVCGGDCAMSGWHDNPQEAASFITADDIVIIDSYQAPAEVYSILTSNTLKRLFFDDFSRIAYPHGYIINPAADGIDGFYGMQHAILRKAFWNTAEKDVPANISRIFVTLGGSAAGELVESFCKALREAFPDAELCVLAKGVAGGYYGLSDVETAKLMQSCDIAVSAGGQTMLELAACGVPAVIVKTEQNQTSNIRRFVEKNMGFYAGEISEVSPELIAEAAIKLTSVPRRAEYIRNSRIAVDGQGARRIAQFFTRM</sequence>